<accession>A0A9Q1LGL2</accession>
<organism evidence="1 2">
    <name type="scientific">Anisodus acutangulus</name>
    <dbReference type="NCBI Taxonomy" id="402998"/>
    <lineage>
        <taxon>Eukaryota</taxon>
        <taxon>Viridiplantae</taxon>
        <taxon>Streptophyta</taxon>
        <taxon>Embryophyta</taxon>
        <taxon>Tracheophyta</taxon>
        <taxon>Spermatophyta</taxon>
        <taxon>Magnoliopsida</taxon>
        <taxon>eudicotyledons</taxon>
        <taxon>Gunneridae</taxon>
        <taxon>Pentapetalae</taxon>
        <taxon>asterids</taxon>
        <taxon>lamiids</taxon>
        <taxon>Solanales</taxon>
        <taxon>Solanaceae</taxon>
        <taxon>Solanoideae</taxon>
        <taxon>Hyoscyameae</taxon>
        <taxon>Anisodus</taxon>
    </lineage>
</organism>
<evidence type="ECO:0000313" key="1">
    <source>
        <dbReference type="EMBL" id="KAJ8535840.1"/>
    </source>
</evidence>
<sequence>MDENGCEYNVAQPRVKLCNTDYNDEKIVEEKRRRGVQGISTVGLSQLGSQHSGDAAATLASKGICNITICLDGSSLEKRETVSNGKLLLVLLVVEEFLHSLSDLR</sequence>
<dbReference type="EMBL" id="JAJAGQ010000018">
    <property type="protein sequence ID" value="KAJ8535840.1"/>
    <property type="molecule type" value="Genomic_DNA"/>
</dbReference>
<keyword evidence="2" id="KW-1185">Reference proteome</keyword>
<dbReference type="OrthoDB" id="1909634at2759"/>
<name>A0A9Q1LGL2_9SOLA</name>
<gene>
    <name evidence="1" type="ORF">K7X08_034241</name>
</gene>
<protein>
    <submittedName>
        <fullName evidence="1">Uncharacterized protein</fullName>
    </submittedName>
</protein>
<comment type="caution">
    <text evidence="1">The sequence shown here is derived from an EMBL/GenBank/DDBJ whole genome shotgun (WGS) entry which is preliminary data.</text>
</comment>
<reference evidence="2" key="1">
    <citation type="journal article" date="2023" name="Proc. Natl. Acad. Sci. U.S.A.">
        <title>Genomic and structural basis for evolution of tropane alkaloid biosynthesis.</title>
        <authorList>
            <person name="Wanga Y.-J."/>
            <person name="Taina T."/>
            <person name="Yua J.-Y."/>
            <person name="Lia J."/>
            <person name="Xua B."/>
            <person name="Chenc J."/>
            <person name="D'Auriad J.C."/>
            <person name="Huanga J.-P."/>
            <person name="Huanga S.-X."/>
        </authorList>
    </citation>
    <scope>NUCLEOTIDE SEQUENCE [LARGE SCALE GENOMIC DNA]</scope>
    <source>
        <strain evidence="2">cv. KIB-2019</strain>
    </source>
</reference>
<proteinExistence type="predicted"/>
<evidence type="ECO:0000313" key="2">
    <source>
        <dbReference type="Proteomes" id="UP001152561"/>
    </source>
</evidence>
<dbReference type="AlphaFoldDB" id="A0A9Q1LGL2"/>
<dbReference type="Proteomes" id="UP001152561">
    <property type="component" value="Unassembled WGS sequence"/>
</dbReference>